<proteinExistence type="predicted"/>
<sequence>MDTKLPSIEILVATMHRVSMEFLWDMLKYNNHTDFKILIVNQTTPDKLLISEFEYIKVINSFEFGVAKSRNLAITNATADVCLMADDDIIYQPHLKTMIAEAYLKYPNAAMISFEAIDEEGLMYTNYFPAGHHTKKSLKKIYTWVISFRRVLFLKNTVFYNLHFGFGAAFNGEEEYVFLRNAFDQGLKMIHVSETIVQHPNENSGKLMGSDHALVARSAVAYRFYGNFSYLWLVKYVFFIYRHNYITFNQIPFKYKMGLIGISKYKTLSKLGEINKIYDL</sequence>
<reference evidence="2 3" key="1">
    <citation type="submission" date="2020-09" db="EMBL/GenBank/DDBJ databases">
        <title>Draft genome of Gelidibacter salicanalis PAMC21136.</title>
        <authorList>
            <person name="Park H."/>
        </authorList>
    </citation>
    <scope>NUCLEOTIDE SEQUENCE [LARGE SCALE GENOMIC DNA]</scope>
    <source>
        <strain evidence="2 3">PAMC21136</strain>
    </source>
</reference>
<evidence type="ECO:0000313" key="3">
    <source>
        <dbReference type="Proteomes" id="UP000662373"/>
    </source>
</evidence>
<organism evidence="2 3">
    <name type="scientific">Gelidibacter salicanalis</name>
    <dbReference type="NCBI Taxonomy" id="291193"/>
    <lineage>
        <taxon>Bacteria</taxon>
        <taxon>Pseudomonadati</taxon>
        <taxon>Bacteroidota</taxon>
        <taxon>Flavobacteriia</taxon>
        <taxon>Flavobacteriales</taxon>
        <taxon>Flavobacteriaceae</taxon>
        <taxon>Gelidibacter</taxon>
    </lineage>
</organism>
<feature type="domain" description="Glycosyltransferase 2-like" evidence="1">
    <location>
        <begin position="24"/>
        <end position="127"/>
    </location>
</feature>
<keyword evidence="3" id="KW-1185">Reference proteome</keyword>
<dbReference type="Proteomes" id="UP000662373">
    <property type="component" value="Unassembled WGS sequence"/>
</dbReference>
<dbReference type="InterPro" id="IPR001173">
    <property type="entry name" value="Glyco_trans_2-like"/>
</dbReference>
<dbReference type="EMBL" id="JAEHJZ010000002">
    <property type="protein sequence ID" value="MBJ7879253.1"/>
    <property type="molecule type" value="Genomic_DNA"/>
</dbReference>
<dbReference type="Pfam" id="PF00535">
    <property type="entry name" value="Glycos_transf_2"/>
    <property type="match status" value="1"/>
</dbReference>
<dbReference type="RefSeq" id="WP_199596704.1">
    <property type="nucleotide sequence ID" value="NZ_JAEHJZ010000002.1"/>
</dbReference>
<dbReference type="CDD" id="cd00761">
    <property type="entry name" value="Glyco_tranf_GTA_type"/>
    <property type="match status" value="1"/>
</dbReference>
<evidence type="ECO:0000313" key="2">
    <source>
        <dbReference type="EMBL" id="MBJ7879253.1"/>
    </source>
</evidence>
<gene>
    <name evidence="2" type="ORF">JEM65_01105</name>
</gene>
<protein>
    <submittedName>
        <fullName evidence="2">Glycosyltransferase family 2 protein</fullName>
    </submittedName>
</protein>
<dbReference type="Gene3D" id="3.90.550.10">
    <property type="entry name" value="Spore Coat Polysaccharide Biosynthesis Protein SpsA, Chain A"/>
    <property type="match status" value="1"/>
</dbReference>
<name>A0A934NH52_9FLAO</name>
<dbReference type="InterPro" id="IPR029044">
    <property type="entry name" value="Nucleotide-diphossugar_trans"/>
</dbReference>
<dbReference type="SUPFAM" id="SSF53448">
    <property type="entry name" value="Nucleotide-diphospho-sugar transferases"/>
    <property type="match status" value="1"/>
</dbReference>
<accession>A0A934NH52</accession>
<dbReference type="AlphaFoldDB" id="A0A934NH52"/>
<comment type="caution">
    <text evidence="2">The sequence shown here is derived from an EMBL/GenBank/DDBJ whole genome shotgun (WGS) entry which is preliminary data.</text>
</comment>
<evidence type="ECO:0000259" key="1">
    <source>
        <dbReference type="Pfam" id="PF00535"/>
    </source>
</evidence>